<dbReference type="InterPro" id="IPR028087">
    <property type="entry name" value="Tad_N"/>
</dbReference>
<feature type="domain" description="Putative Flp pilus-assembly TadG-like N-terminal" evidence="1">
    <location>
        <begin position="21"/>
        <end position="66"/>
    </location>
</feature>
<reference evidence="2 3" key="1">
    <citation type="submission" date="2022-04" db="EMBL/GenBank/DDBJ databases">
        <title>Rhizobium coralii sp. nov., isolated from coral Turbinaria peltata.</title>
        <authorList>
            <person name="Sun H."/>
        </authorList>
    </citation>
    <scope>NUCLEOTIDE SEQUENCE [LARGE SCALE GENOMIC DNA]</scope>
    <source>
        <strain evidence="2 3">NTR19</strain>
    </source>
</reference>
<dbReference type="Pfam" id="PF13400">
    <property type="entry name" value="Tad"/>
    <property type="match status" value="1"/>
</dbReference>
<gene>
    <name evidence="2" type="ORF">M0654_08780</name>
</gene>
<comment type="caution">
    <text evidence="2">The sequence shown here is derived from an EMBL/GenBank/DDBJ whole genome shotgun (WGS) entry which is preliminary data.</text>
</comment>
<protein>
    <submittedName>
        <fullName evidence="2">Pilus assembly protein</fullName>
    </submittedName>
</protein>
<accession>A0ABT0IQE5</accession>
<name>A0ABT0IQE5_9HYPH</name>
<dbReference type="EMBL" id="JALPRY010000010">
    <property type="protein sequence ID" value="MCK8780076.1"/>
    <property type="molecule type" value="Genomic_DNA"/>
</dbReference>
<dbReference type="RefSeq" id="WP_248682771.1">
    <property type="nucleotide sequence ID" value="NZ_JALPRY010000010.1"/>
</dbReference>
<evidence type="ECO:0000313" key="2">
    <source>
        <dbReference type="EMBL" id="MCK8780076.1"/>
    </source>
</evidence>
<sequence length="410" mass="43484">MHRFRRKISHQLRHLAGDRGGNFALTTALLLVPLVAAAGGAIDYVDASLERTRLQDTLDAAILSAVSKPDPASQRDEAERFLANAVSSDTDLQSALIVTANPDGSLTGILASKVDTRFLSVVGIKSMDIKVRSTAIAVKAEQFSDTCIRVLGNQPTAVLINTGANVKSKKCAVEVASTQNPAFTMNSGATIATADFCVAGTNYLKNGGTLSNLKTGCNVSPDPYAGKIPEPTVSATCTSSGVRNEPVVELAPGVHCGTTFHGTPVITFKPGLHIIKGRMILNTGTTVIAEGVTFYFPDTDSEIRANGGLSFTASAPTKGVYKGILMFEKTSDPANNARKQQYIFNGSLGENLSGVIYLPNRDVVYNSKTNQESKISLVVNTIIMNSSQWQIEPYEGIGGTSEIKAVRLVN</sequence>
<proteinExistence type="predicted"/>
<dbReference type="Proteomes" id="UP001202827">
    <property type="component" value="Unassembled WGS sequence"/>
</dbReference>
<evidence type="ECO:0000259" key="1">
    <source>
        <dbReference type="Pfam" id="PF13400"/>
    </source>
</evidence>
<evidence type="ECO:0000313" key="3">
    <source>
        <dbReference type="Proteomes" id="UP001202827"/>
    </source>
</evidence>
<organism evidence="2 3">
    <name type="scientific">Neorhizobium turbinariae</name>
    <dbReference type="NCBI Taxonomy" id="2937795"/>
    <lineage>
        <taxon>Bacteria</taxon>
        <taxon>Pseudomonadati</taxon>
        <taxon>Pseudomonadota</taxon>
        <taxon>Alphaproteobacteria</taxon>
        <taxon>Hyphomicrobiales</taxon>
        <taxon>Rhizobiaceae</taxon>
        <taxon>Rhizobium/Agrobacterium group</taxon>
        <taxon>Neorhizobium</taxon>
    </lineage>
</organism>
<keyword evidence="3" id="KW-1185">Reference proteome</keyword>